<evidence type="ECO:0000256" key="3">
    <source>
        <dbReference type="ARBA" id="ARBA00022598"/>
    </source>
</evidence>
<dbReference type="FunFam" id="2.40.240.10:FF:000015">
    <property type="entry name" value="Glutaminyl-tRNA synthetase"/>
    <property type="match status" value="1"/>
</dbReference>
<evidence type="ECO:0000256" key="6">
    <source>
        <dbReference type="ARBA" id="ARBA00022917"/>
    </source>
</evidence>
<dbReference type="PRINTS" id="PR00987">
    <property type="entry name" value="TRNASYNTHGLU"/>
</dbReference>
<feature type="domain" description="Glutamyl/glutaminyl-tRNA synthetase class Ib anti-codon binding" evidence="12">
    <location>
        <begin position="405"/>
        <end position="502"/>
    </location>
</feature>
<evidence type="ECO:0000313" key="15">
    <source>
        <dbReference type="Proteomes" id="UP000813385"/>
    </source>
</evidence>
<feature type="region of interest" description="Disordered" evidence="10">
    <location>
        <begin position="1"/>
        <end position="70"/>
    </location>
</feature>
<dbReference type="InterPro" id="IPR020058">
    <property type="entry name" value="Glu/Gln-tRNA-synth_Ib_cat-dom"/>
</dbReference>
<sequence>MADAIAEQTAKLHLDEETGEMVSKGELKKRIAKRNKKAAKEQKAADTANAPPKQQQKPKPKKEEEAPLDPEAMFKQGFLSDVFGERPEKNVVTRFPPEPNGFLHIGHAKAIAVNFGFAKHHGGICYLRYDDTNPEKEEEKYFLAIEEMVRWLGFTPYKITYSSDQFQVLYDLAEKLIGLGKAYVCACNDTEIKLQRGGEKGSSPRYRCAHAEQSVEENLQKFRDMRDGKYKPKEVFLRMKQDITDGNPQMWDLAAYRIKTETPHHRTGWDWKIYPTYDFTHCIVDSLEGITHSLCTTEFVQSRVSYEWLNKQIVDFQPMQREYGRLNITGTVLSKRKIQKLVEDGHVRNWDDPRLYTLVALKRRGIPPGAILEFVNELGVTTSTATIQTSRFEQAVRKYLERTVPRLMLILDPIPVVIEDAEETEIEAPFSPKDPKMGSHKIKFTSTVYIERADFREEDHKDYFRLAPGKSVGLMNAPYPIKATSFTKDEATGKITEVRAVFDKEGKKPKAFISWVGTEGSRRVEARIHNPLFKSERPEDVEGGFLKDINPESEIIYTDAIVESGLDEVRKRAPWPEAAGESELGKGGPESVRFQAMRLAYFAMDSDSTDDKIVLNRIVSLKEDSGKN</sequence>
<dbReference type="GO" id="GO:0005829">
    <property type="term" value="C:cytosol"/>
    <property type="evidence" value="ECO:0007669"/>
    <property type="project" value="TreeGrafter"/>
</dbReference>
<dbReference type="Pfam" id="PF00749">
    <property type="entry name" value="tRNA-synt_1c"/>
    <property type="match status" value="1"/>
</dbReference>
<dbReference type="FunFam" id="3.40.50.620:FF:000183">
    <property type="entry name" value="Glutaminyl-tRNA synthetase"/>
    <property type="match status" value="1"/>
</dbReference>
<dbReference type="Pfam" id="PF03950">
    <property type="entry name" value="tRNA-synt_1c_C"/>
    <property type="match status" value="1"/>
</dbReference>
<protein>
    <recommendedName>
        <fullName evidence="2">glutamine--tRNA ligase</fullName>
        <ecNumber evidence="2">6.1.1.18</ecNumber>
    </recommendedName>
</protein>
<evidence type="ECO:0000256" key="8">
    <source>
        <dbReference type="ARBA" id="ARBA00048270"/>
    </source>
</evidence>
<dbReference type="InterPro" id="IPR011035">
    <property type="entry name" value="Ribosomal_bL25/Gln-tRNA_synth"/>
</dbReference>
<evidence type="ECO:0000256" key="7">
    <source>
        <dbReference type="ARBA" id="ARBA00023146"/>
    </source>
</evidence>
<dbReference type="InterPro" id="IPR001412">
    <property type="entry name" value="aa-tRNA-synth_I_CS"/>
</dbReference>
<comment type="catalytic activity">
    <reaction evidence="8">
        <text>tRNA(Gln) + L-glutamine + ATP = L-glutaminyl-tRNA(Gln) + AMP + diphosphate</text>
        <dbReference type="Rhea" id="RHEA:20121"/>
        <dbReference type="Rhea" id="RHEA-COMP:9662"/>
        <dbReference type="Rhea" id="RHEA-COMP:9681"/>
        <dbReference type="ChEBI" id="CHEBI:30616"/>
        <dbReference type="ChEBI" id="CHEBI:33019"/>
        <dbReference type="ChEBI" id="CHEBI:58359"/>
        <dbReference type="ChEBI" id="CHEBI:78442"/>
        <dbReference type="ChEBI" id="CHEBI:78521"/>
        <dbReference type="ChEBI" id="CHEBI:456215"/>
        <dbReference type="EC" id="6.1.1.18"/>
    </reaction>
</comment>
<dbReference type="InterPro" id="IPR049437">
    <property type="entry name" value="tRNA-synt_1c_C2"/>
</dbReference>
<dbReference type="InterPro" id="IPR004514">
    <property type="entry name" value="Gln-tRNA-synth"/>
</dbReference>
<reference evidence="14" key="1">
    <citation type="journal article" date="2021" name="Nat. Commun.">
        <title>Genetic determinants of endophytism in the Arabidopsis root mycobiome.</title>
        <authorList>
            <person name="Mesny F."/>
            <person name="Miyauchi S."/>
            <person name="Thiergart T."/>
            <person name="Pickel B."/>
            <person name="Atanasova L."/>
            <person name="Karlsson M."/>
            <person name="Huettel B."/>
            <person name="Barry K.W."/>
            <person name="Haridas S."/>
            <person name="Chen C."/>
            <person name="Bauer D."/>
            <person name="Andreopoulos W."/>
            <person name="Pangilinan J."/>
            <person name="LaButti K."/>
            <person name="Riley R."/>
            <person name="Lipzen A."/>
            <person name="Clum A."/>
            <person name="Drula E."/>
            <person name="Henrissat B."/>
            <person name="Kohler A."/>
            <person name="Grigoriev I.V."/>
            <person name="Martin F.M."/>
            <person name="Hacquard S."/>
        </authorList>
    </citation>
    <scope>NUCLEOTIDE SEQUENCE</scope>
    <source>
        <strain evidence="14">MPI-CAGE-AT-0016</strain>
    </source>
</reference>
<dbReference type="GO" id="GO:0005524">
    <property type="term" value="F:ATP binding"/>
    <property type="evidence" value="ECO:0007669"/>
    <property type="project" value="UniProtKB-KW"/>
</dbReference>
<gene>
    <name evidence="14" type="ORF">B0T11DRAFT_273002</name>
</gene>
<dbReference type="InterPro" id="IPR050132">
    <property type="entry name" value="Gln/Glu-tRNA_Ligase"/>
</dbReference>
<keyword evidence="4 9" id="KW-0547">Nucleotide-binding</keyword>
<dbReference type="InterPro" id="IPR020059">
    <property type="entry name" value="Glu/Gln-tRNA-synth_Ib_codon-bd"/>
</dbReference>
<keyword evidence="15" id="KW-1185">Reference proteome</keyword>
<proteinExistence type="inferred from homology"/>
<comment type="caution">
    <text evidence="14">The sequence shown here is derived from an EMBL/GenBank/DDBJ whole genome shotgun (WGS) entry which is preliminary data.</text>
</comment>
<keyword evidence="7 9" id="KW-0030">Aminoacyl-tRNA synthetase</keyword>
<dbReference type="Gene3D" id="3.40.50.620">
    <property type="entry name" value="HUPs"/>
    <property type="match status" value="1"/>
</dbReference>
<dbReference type="Pfam" id="PF20974">
    <property type="entry name" value="tRNA-synt_1c_C2"/>
    <property type="match status" value="1"/>
</dbReference>
<dbReference type="OrthoDB" id="10250478at2759"/>
<evidence type="ECO:0000256" key="1">
    <source>
        <dbReference type="ARBA" id="ARBA00005594"/>
    </source>
</evidence>
<comment type="similarity">
    <text evidence="1 9">Belongs to the class-I aminoacyl-tRNA synthetase family.</text>
</comment>
<accession>A0A8K0XAB6</accession>
<dbReference type="AlphaFoldDB" id="A0A8K0XAB6"/>
<dbReference type="SUPFAM" id="SSF50715">
    <property type="entry name" value="Ribosomal protein L25-like"/>
    <property type="match status" value="1"/>
</dbReference>
<evidence type="ECO:0000256" key="5">
    <source>
        <dbReference type="ARBA" id="ARBA00022840"/>
    </source>
</evidence>
<dbReference type="PANTHER" id="PTHR43097:SF4">
    <property type="entry name" value="GLUTAMINE--TRNA LIGASE"/>
    <property type="match status" value="1"/>
</dbReference>
<keyword evidence="3 9" id="KW-0436">Ligase</keyword>
<evidence type="ECO:0000256" key="2">
    <source>
        <dbReference type="ARBA" id="ARBA00012836"/>
    </source>
</evidence>
<dbReference type="FunFam" id="2.40.240.10:FF:000007">
    <property type="entry name" value="Glutamine--tRNA ligase"/>
    <property type="match status" value="1"/>
</dbReference>
<evidence type="ECO:0000259" key="13">
    <source>
        <dbReference type="Pfam" id="PF20974"/>
    </source>
</evidence>
<dbReference type="GO" id="GO:0006425">
    <property type="term" value="P:glutaminyl-tRNA aminoacylation"/>
    <property type="evidence" value="ECO:0007669"/>
    <property type="project" value="InterPro"/>
</dbReference>
<organism evidence="14 15">
    <name type="scientific">Plectosphaerella cucumerina</name>
    <dbReference type="NCBI Taxonomy" id="40658"/>
    <lineage>
        <taxon>Eukaryota</taxon>
        <taxon>Fungi</taxon>
        <taxon>Dikarya</taxon>
        <taxon>Ascomycota</taxon>
        <taxon>Pezizomycotina</taxon>
        <taxon>Sordariomycetes</taxon>
        <taxon>Hypocreomycetidae</taxon>
        <taxon>Glomerellales</taxon>
        <taxon>Plectosphaerellaceae</taxon>
        <taxon>Plectosphaerella</taxon>
    </lineage>
</organism>
<dbReference type="PROSITE" id="PS00178">
    <property type="entry name" value="AA_TRNA_LIGASE_I"/>
    <property type="match status" value="1"/>
</dbReference>
<dbReference type="PANTHER" id="PTHR43097">
    <property type="entry name" value="GLUTAMINE-TRNA LIGASE"/>
    <property type="match status" value="1"/>
</dbReference>
<keyword evidence="6 9" id="KW-0648">Protein biosynthesis</keyword>
<evidence type="ECO:0000259" key="11">
    <source>
        <dbReference type="Pfam" id="PF00749"/>
    </source>
</evidence>
<evidence type="ECO:0000256" key="10">
    <source>
        <dbReference type="SAM" id="MobiDB-lite"/>
    </source>
</evidence>
<evidence type="ECO:0000259" key="12">
    <source>
        <dbReference type="Pfam" id="PF03950"/>
    </source>
</evidence>
<dbReference type="Gene3D" id="2.40.240.10">
    <property type="entry name" value="Ribosomal Protein L25, Chain P"/>
    <property type="match status" value="2"/>
</dbReference>
<dbReference type="SUPFAM" id="SSF52374">
    <property type="entry name" value="Nucleotidylyl transferase"/>
    <property type="match status" value="1"/>
</dbReference>
<dbReference type="InterPro" id="IPR014729">
    <property type="entry name" value="Rossmann-like_a/b/a_fold"/>
</dbReference>
<name>A0A8K0XAB6_9PEZI</name>
<keyword evidence="5 9" id="KW-0067">ATP-binding</keyword>
<dbReference type="InterPro" id="IPR020056">
    <property type="entry name" value="Rbsml_bL25/Gln-tRNA_synth_N"/>
</dbReference>
<dbReference type="Proteomes" id="UP000813385">
    <property type="component" value="Unassembled WGS sequence"/>
</dbReference>
<evidence type="ECO:0000256" key="9">
    <source>
        <dbReference type="RuleBase" id="RU363037"/>
    </source>
</evidence>
<dbReference type="GO" id="GO:0004819">
    <property type="term" value="F:glutamine-tRNA ligase activity"/>
    <property type="evidence" value="ECO:0007669"/>
    <property type="project" value="UniProtKB-EC"/>
</dbReference>
<feature type="domain" description="tRNA synthetases class I (E and Q) anti-codon binding" evidence="13">
    <location>
        <begin position="512"/>
        <end position="570"/>
    </location>
</feature>
<dbReference type="InterPro" id="IPR000924">
    <property type="entry name" value="Glu/Gln-tRNA-synth"/>
</dbReference>
<feature type="domain" description="Glutamyl/glutaminyl-tRNA synthetase class Ib catalytic" evidence="11">
    <location>
        <begin position="91"/>
        <end position="401"/>
    </location>
</feature>
<dbReference type="EMBL" id="JAGPXD010000001">
    <property type="protein sequence ID" value="KAH7376833.1"/>
    <property type="molecule type" value="Genomic_DNA"/>
</dbReference>
<evidence type="ECO:0000256" key="4">
    <source>
        <dbReference type="ARBA" id="ARBA00022741"/>
    </source>
</evidence>
<evidence type="ECO:0000313" key="14">
    <source>
        <dbReference type="EMBL" id="KAH7376833.1"/>
    </source>
</evidence>
<dbReference type="NCBIfam" id="TIGR00440">
    <property type="entry name" value="glnS"/>
    <property type="match status" value="1"/>
</dbReference>
<dbReference type="EC" id="6.1.1.18" evidence="2"/>